<keyword evidence="3" id="KW-1185">Reference proteome</keyword>
<dbReference type="SMART" id="SM00858">
    <property type="entry name" value="SAF"/>
    <property type="match status" value="1"/>
</dbReference>
<name>A0A1I7CTP5_9ACTN</name>
<evidence type="ECO:0000313" key="2">
    <source>
        <dbReference type="EMBL" id="SFU02788.1"/>
    </source>
</evidence>
<sequence>MRRRLLAAVAALVLVAAGTVVLLAYVRGADARALAGVRTVEVLVVDQPVPEGTPAEELAGLVRTEVMPAKAAVEGRVTDLEQLAGQVATVDLEPGEQLLAGRFAAPTDLQAPGTVPVPEGLSEVSVVLEPQRAVGGRLAAGDEVGVYVSMDLQGNIDADPEDEQIGTTHATLHGVLVTQVQGAPAPAGAEGGDVETASATSVAPTGNVMVTMALPARDAERVVFGMEHATVWLALEREGTDTSGTRVVTQGNVYGDLLAALGTVAAESAE</sequence>
<proteinExistence type="predicted"/>
<organism evidence="2 3">
    <name type="scientific">Geodermatophilus amargosae</name>
    <dbReference type="NCBI Taxonomy" id="1296565"/>
    <lineage>
        <taxon>Bacteria</taxon>
        <taxon>Bacillati</taxon>
        <taxon>Actinomycetota</taxon>
        <taxon>Actinomycetes</taxon>
        <taxon>Geodermatophilales</taxon>
        <taxon>Geodermatophilaceae</taxon>
        <taxon>Geodermatophilus</taxon>
    </lineage>
</organism>
<reference evidence="3" key="1">
    <citation type="submission" date="2016-10" db="EMBL/GenBank/DDBJ databases">
        <authorList>
            <person name="Varghese N."/>
            <person name="Submissions S."/>
        </authorList>
    </citation>
    <scope>NUCLEOTIDE SEQUENCE [LARGE SCALE GENOMIC DNA]</scope>
    <source>
        <strain evidence="3">DSM 46136</strain>
    </source>
</reference>
<gene>
    <name evidence="2" type="ORF">SAMN05660657_04868</name>
</gene>
<accession>A0A1I7CTP5</accession>
<dbReference type="InterPro" id="IPR031571">
    <property type="entry name" value="RcpC_dom"/>
</dbReference>
<dbReference type="InterPro" id="IPR013974">
    <property type="entry name" value="SAF"/>
</dbReference>
<dbReference type="RefSeq" id="WP_093583659.1">
    <property type="nucleotide sequence ID" value="NZ_FPBA01000026.1"/>
</dbReference>
<dbReference type="OrthoDB" id="5182178at2"/>
<dbReference type="Pfam" id="PF16976">
    <property type="entry name" value="RcpC"/>
    <property type="match status" value="1"/>
</dbReference>
<dbReference type="STRING" id="1296565.SAMN05660657_04868"/>
<dbReference type="CDD" id="cd11614">
    <property type="entry name" value="SAF_CpaB_FlgA_like"/>
    <property type="match status" value="1"/>
</dbReference>
<feature type="domain" description="SAF" evidence="1">
    <location>
        <begin position="40"/>
        <end position="104"/>
    </location>
</feature>
<dbReference type="AlphaFoldDB" id="A0A1I7CTP5"/>
<evidence type="ECO:0000259" key="1">
    <source>
        <dbReference type="SMART" id="SM00858"/>
    </source>
</evidence>
<dbReference type="Proteomes" id="UP000199546">
    <property type="component" value="Unassembled WGS sequence"/>
</dbReference>
<dbReference type="EMBL" id="FPBA01000026">
    <property type="protein sequence ID" value="SFU02788.1"/>
    <property type="molecule type" value="Genomic_DNA"/>
</dbReference>
<protein>
    <submittedName>
        <fullName evidence="2">Pilus assembly protein CpaB</fullName>
    </submittedName>
</protein>
<evidence type="ECO:0000313" key="3">
    <source>
        <dbReference type="Proteomes" id="UP000199546"/>
    </source>
</evidence>